<name>A0A1W1E730_9ZZZZ</name>
<dbReference type="AlphaFoldDB" id="A0A1W1E730"/>
<dbReference type="PROSITE" id="PS51257">
    <property type="entry name" value="PROKAR_LIPOPROTEIN"/>
    <property type="match status" value="1"/>
</dbReference>
<reference evidence="1" key="1">
    <citation type="submission" date="2016-10" db="EMBL/GenBank/DDBJ databases">
        <authorList>
            <person name="de Groot N.N."/>
        </authorList>
    </citation>
    <scope>NUCLEOTIDE SEQUENCE</scope>
</reference>
<protein>
    <recommendedName>
        <fullName evidence="2">Lipoprotein</fullName>
    </recommendedName>
</protein>
<proteinExistence type="predicted"/>
<organism evidence="1">
    <name type="scientific">hydrothermal vent metagenome</name>
    <dbReference type="NCBI Taxonomy" id="652676"/>
    <lineage>
        <taxon>unclassified sequences</taxon>
        <taxon>metagenomes</taxon>
        <taxon>ecological metagenomes</taxon>
    </lineage>
</organism>
<evidence type="ECO:0000313" key="1">
    <source>
        <dbReference type="EMBL" id="SFV89753.1"/>
    </source>
</evidence>
<evidence type="ECO:0008006" key="2">
    <source>
        <dbReference type="Google" id="ProtNLM"/>
    </source>
</evidence>
<gene>
    <name evidence="1" type="ORF">MNB_SV-4-1487</name>
</gene>
<sequence>MKLKIMMATAVAVLLVTGCTQETQNSLSRSLQNWTGTNGVLDVYAGDKLVHRFINIDKLSTAFGSNDGKLRPYRYGYGYDDVNFNMKKDPGEKKVYFEFSDYSTSYIFYERNTK</sequence>
<accession>A0A1W1E730</accession>
<dbReference type="EMBL" id="FPIB01000002">
    <property type="protein sequence ID" value="SFV89753.1"/>
    <property type="molecule type" value="Genomic_DNA"/>
</dbReference>